<dbReference type="SUPFAM" id="SSF52922">
    <property type="entry name" value="TK C-terminal domain-like"/>
    <property type="match status" value="1"/>
</dbReference>
<dbReference type="EC" id="1.2.7.7" evidence="4"/>
<dbReference type="Pfam" id="PF01855">
    <property type="entry name" value="POR_N"/>
    <property type="match status" value="1"/>
</dbReference>
<dbReference type="PANTHER" id="PTHR43088:SF1">
    <property type="entry name" value="SUBUNIT OF PYRUVATE:FLAVODOXIN OXIDOREDUCTASE"/>
    <property type="match status" value="1"/>
</dbReference>
<dbReference type="GO" id="GO:0043807">
    <property type="term" value="F:3-methyl-2-oxobutanoate dehydrogenase (ferredoxin) activity"/>
    <property type="evidence" value="ECO:0007669"/>
    <property type="project" value="UniProtKB-EC"/>
</dbReference>
<evidence type="ECO:0000259" key="3">
    <source>
        <dbReference type="Pfam" id="PF17147"/>
    </source>
</evidence>
<dbReference type="EMBL" id="CP000477">
    <property type="protein sequence ID" value="ABK13956.1"/>
    <property type="molecule type" value="Genomic_DNA"/>
</dbReference>
<dbReference type="CDD" id="cd07034">
    <property type="entry name" value="TPP_PYR_PFOR_IOR-alpha_like"/>
    <property type="match status" value="1"/>
</dbReference>
<evidence type="ECO:0000256" key="1">
    <source>
        <dbReference type="ARBA" id="ARBA00023002"/>
    </source>
</evidence>
<dbReference type="Pfam" id="PF17147">
    <property type="entry name" value="PFOR_II"/>
    <property type="match status" value="1"/>
</dbReference>
<dbReference type="SUPFAM" id="SSF52518">
    <property type="entry name" value="Thiamin diphosphate-binding fold (THDP-binding)"/>
    <property type="match status" value="1"/>
</dbReference>
<protein>
    <submittedName>
        <fullName evidence="4">Ketoisovalerate ferredoxin oxidoreductase, alpha subunit</fullName>
        <ecNumber evidence="4">1.2.7.7</ecNumber>
    </submittedName>
</protein>
<dbReference type="InterPro" id="IPR052368">
    <property type="entry name" value="2-oxoacid_oxidoreductase"/>
</dbReference>
<dbReference type="PANTHER" id="PTHR43088">
    <property type="entry name" value="SUBUNIT OF PYRUVATE:FLAVODOXIN OXIDOREDUCTASE-RELATED"/>
    <property type="match status" value="1"/>
</dbReference>
<accession>A0B5I2</accession>
<dbReference type="Proteomes" id="UP000000674">
    <property type="component" value="Chromosome"/>
</dbReference>
<keyword evidence="5" id="KW-1185">Reference proteome</keyword>
<dbReference type="HOGENOM" id="CLU_017038_0_0_2"/>
<name>A0B5I2_METTP</name>
<dbReference type="RefSeq" id="WP_011695355.1">
    <property type="nucleotide sequence ID" value="NC_008553.1"/>
</dbReference>
<dbReference type="GeneID" id="4462830"/>
<dbReference type="InterPro" id="IPR029061">
    <property type="entry name" value="THDP-binding"/>
</dbReference>
<feature type="domain" description="Pyruvate:ferredoxin oxidoreductase core" evidence="3">
    <location>
        <begin position="246"/>
        <end position="338"/>
    </location>
</feature>
<evidence type="ECO:0000259" key="2">
    <source>
        <dbReference type="Pfam" id="PF01855"/>
    </source>
</evidence>
<dbReference type="OrthoDB" id="31112at2157"/>
<dbReference type="InterPro" id="IPR033412">
    <property type="entry name" value="PFOR_II"/>
</dbReference>
<dbReference type="InterPro" id="IPR002880">
    <property type="entry name" value="Pyrv_Fd/Flavodoxin_OxRdtase_N"/>
</dbReference>
<evidence type="ECO:0000313" key="4">
    <source>
        <dbReference type="EMBL" id="ABK13956.1"/>
    </source>
</evidence>
<organism evidence="4 5">
    <name type="scientific">Methanothrix thermoacetophila (strain DSM 6194 / JCM 14653 / NBRC 101360 / PT)</name>
    <name type="common">Methanosaeta thermophila</name>
    <dbReference type="NCBI Taxonomy" id="349307"/>
    <lineage>
        <taxon>Archaea</taxon>
        <taxon>Methanobacteriati</taxon>
        <taxon>Methanobacteriota</taxon>
        <taxon>Stenosarchaea group</taxon>
        <taxon>Methanomicrobia</taxon>
        <taxon>Methanotrichales</taxon>
        <taxon>Methanotrichaceae</taxon>
        <taxon>Methanothrix</taxon>
    </lineage>
</organism>
<dbReference type="InterPro" id="IPR009014">
    <property type="entry name" value="Transketo_C/PFOR_II"/>
</dbReference>
<reference evidence="4 5" key="1">
    <citation type="submission" date="2006-10" db="EMBL/GenBank/DDBJ databases">
        <title>Complete sequence of Methanosaeta thermophila PT.</title>
        <authorList>
            <consortium name="US DOE Joint Genome Institute"/>
            <person name="Copeland A."/>
            <person name="Lucas S."/>
            <person name="Lapidus A."/>
            <person name="Barry K."/>
            <person name="Detter J.C."/>
            <person name="Glavina del Rio T."/>
            <person name="Hammon N."/>
            <person name="Israni S."/>
            <person name="Pitluck S."/>
            <person name="Chain P."/>
            <person name="Malfatti S."/>
            <person name="Shin M."/>
            <person name="Vergez L."/>
            <person name="Schmutz J."/>
            <person name="Larimer F."/>
            <person name="Land M."/>
            <person name="Hauser L."/>
            <person name="Kyrpides N."/>
            <person name="Kim E."/>
            <person name="Smith K.S."/>
            <person name="Ingram-Smith C."/>
            <person name="Richardson P."/>
        </authorList>
    </citation>
    <scope>NUCLEOTIDE SEQUENCE [LARGE SCALE GENOMIC DNA]</scope>
    <source>
        <strain evidence="5">DSM 6194 / JCM 14653 / NBRC 101360 / PT</strain>
    </source>
</reference>
<dbReference type="AlphaFoldDB" id="A0B5I2"/>
<feature type="domain" description="Pyruvate flavodoxin/ferredoxin oxidoreductase pyrimidine binding" evidence="2">
    <location>
        <begin position="15"/>
        <end position="206"/>
    </location>
</feature>
<dbReference type="STRING" id="349307.Mthe_0156"/>
<dbReference type="GO" id="GO:0044272">
    <property type="term" value="P:sulfur compound biosynthetic process"/>
    <property type="evidence" value="ECO:0007669"/>
    <property type="project" value="UniProtKB-ARBA"/>
</dbReference>
<sequence length="347" mass="37859">MPSKLVAGNTAVVIGAMYAGCDCFFGYPITPASEILQEASRYFPMVGRKFVQAESEEAAINMVYGAAAAGHRVLAASSGPGMSLKQEGISYLAGAELPCVIVDINRAGPGLGNIGPEQSDYNQTVKGGGHGCYRNIVLAPNSVQEMCDHTIKAFELAFKYRNPAVVLADGVLGHMVEPLRFPESAITPVIDTSWAVCGTKGTRGNVITSIFLNFDELERHNIRLQEKYRRIRENEAAYETYRVDDAEVVLVSYGISSRIARSAVDAARRDGINAGLFRPITLFPFPDKALKEIAERGCRLISVEMSDGQMREDIILATGADVELVSRYGGNLITREEIMRKIREVSR</sequence>
<dbReference type="Gene3D" id="3.40.50.970">
    <property type="match status" value="1"/>
</dbReference>
<keyword evidence="1 4" id="KW-0560">Oxidoreductase</keyword>
<dbReference type="Gene3D" id="3.40.50.920">
    <property type="match status" value="1"/>
</dbReference>
<evidence type="ECO:0000313" key="5">
    <source>
        <dbReference type="Proteomes" id="UP000000674"/>
    </source>
</evidence>
<dbReference type="KEGG" id="mtp:Mthe_0156"/>
<dbReference type="NCBIfam" id="NF005507">
    <property type="entry name" value="PRK07119.1"/>
    <property type="match status" value="1"/>
</dbReference>
<proteinExistence type="predicted"/>
<dbReference type="GO" id="GO:0006082">
    <property type="term" value="P:organic acid metabolic process"/>
    <property type="evidence" value="ECO:0007669"/>
    <property type="project" value="UniProtKB-ARBA"/>
</dbReference>
<gene>
    <name evidence="4" type="ordered locus">Mthe_0156</name>
</gene>